<dbReference type="AlphaFoldDB" id="A0A7W9SEQ5"/>
<reference evidence="4 5" key="1">
    <citation type="submission" date="2020-08" db="EMBL/GenBank/DDBJ databases">
        <title>Genomic Encyclopedia of Type Strains, Phase IV (KMG-IV): sequencing the most valuable type-strain genomes for metagenomic binning, comparative biology and taxonomic classification.</title>
        <authorList>
            <person name="Goeker M."/>
        </authorList>
    </citation>
    <scope>NUCLEOTIDE SEQUENCE [LARGE SCALE GENOMIC DNA]</scope>
    <source>
        <strain evidence="4 5">DSM 17245</strain>
    </source>
</reference>
<feature type="domain" description="Carbohydrate kinase PfkB" evidence="3">
    <location>
        <begin position="33"/>
        <end position="284"/>
    </location>
</feature>
<dbReference type="PANTHER" id="PTHR10584:SF166">
    <property type="entry name" value="RIBOKINASE"/>
    <property type="match status" value="1"/>
</dbReference>
<accession>A0A7W9SEQ5</accession>
<dbReference type="EMBL" id="JACHHH010000002">
    <property type="protein sequence ID" value="MBB6040647.1"/>
    <property type="molecule type" value="Genomic_DNA"/>
</dbReference>
<evidence type="ECO:0000313" key="4">
    <source>
        <dbReference type="EMBL" id="MBB6040647.1"/>
    </source>
</evidence>
<evidence type="ECO:0000313" key="5">
    <source>
        <dbReference type="Proteomes" id="UP000522163"/>
    </source>
</evidence>
<evidence type="ECO:0000256" key="2">
    <source>
        <dbReference type="ARBA" id="ARBA00022777"/>
    </source>
</evidence>
<comment type="caution">
    <text evidence="4">The sequence shown here is derived from an EMBL/GenBank/DDBJ whole genome shotgun (WGS) entry which is preliminary data.</text>
</comment>
<dbReference type="GeneID" id="85014168"/>
<organism evidence="4 5">
    <name type="scientific">Oribacterium sinus</name>
    <dbReference type="NCBI Taxonomy" id="237576"/>
    <lineage>
        <taxon>Bacteria</taxon>
        <taxon>Bacillati</taxon>
        <taxon>Bacillota</taxon>
        <taxon>Clostridia</taxon>
        <taxon>Lachnospirales</taxon>
        <taxon>Lachnospiraceae</taxon>
        <taxon>Oribacterium</taxon>
    </lineage>
</organism>
<keyword evidence="1" id="KW-0808">Transferase</keyword>
<dbReference type="InterPro" id="IPR002173">
    <property type="entry name" value="Carboh/pur_kinase_PfkB_CS"/>
</dbReference>
<dbReference type="Pfam" id="PF00294">
    <property type="entry name" value="PfkB"/>
    <property type="match status" value="1"/>
</dbReference>
<evidence type="ECO:0000259" key="3">
    <source>
        <dbReference type="Pfam" id="PF00294"/>
    </source>
</evidence>
<dbReference type="Gene3D" id="3.40.1190.20">
    <property type="match status" value="1"/>
</dbReference>
<gene>
    <name evidence="4" type="ORF">HNQ46_000610</name>
</gene>
<dbReference type="PROSITE" id="PS00584">
    <property type="entry name" value="PFKB_KINASES_2"/>
    <property type="match status" value="1"/>
</dbReference>
<evidence type="ECO:0000256" key="1">
    <source>
        <dbReference type="ARBA" id="ARBA00022679"/>
    </source>
</evidence>
<dbReference type="PANTHER" id="PTHR10584">
    <property type="entry name" value="SUGAR KINASE"/>
    <property type="match status" value="1"/>
</dbReference>
<sequence>MSFVAGVGVSNLDMIYTGIGRLPEEGEEVFSNDFRLCLGGGVPATIINLHRLGVPSKFATFLGKNMFSRYVEEQFKQYGVSYTNLYHGDKNPICITTSMVTERDRTFMSYREEVEFDEELQAQIFEYLKDAKIVTMHFGLYDVYKKLKEIGCTLVLDSGWDDNMSLEQYQDYLRLADYYLPNRKEALKITGKSTIEEAAKVLSDFFEDVTIKLDRDGCYHFNRIDKSSRLIHTIPVKKAVDSTGAGDAFLSGFLYGLVKGESISKCISYGNVMGSACVQEVGCLGASVSEKELVELSRYNESN</sequence>
<dbReference type="Proteomes" id="UP000522163">
    <property type="component" value="Unassembled WGS sequence"/>
</dbReference>
<proteinExistence type="predicted"/>
<dbReference type="SUPFAM" id="SSF53613">
    <property type="entry name" value="Ribokinase-like"/>
    <property type="match status" value="1"/>
</dbReference>
<name>A0A7W9SEQ5_9FIRM</name>
<protein>
    <submittedName>
        <fullName evidence="4">Sugar/nucleoside kinase (Ribokinase family)</fullName>
    </submittedName>
</protein>
<keyword evidence="2 4" id="KW-0418">Kinase</keyword>
<dbReference type="RefSeq" id="WP_183682810.1">
    <property type="nucleotide sequence ID" value="NZ_JACHHH010000002.1"/>
</dbReference>
<dbReference type="InterPro" id="IPR011611">
    <property type="entry name" value="PfkB_dom"/>
</dbReference>
<dbReference type="GO" id="GO:0016301">
    <property type="term" value="F:kinase activity"/>
    <property type="evidence" value="ECO:0007669"/>
    <property type="project" value="UniProtKB-KW"/>
</dbReference>
<dbReference type="InterPro" id="IPR029056">
    <property type="entry name" value="Ribokinase-like"/>
</dbReference>